<comment type="caution">
    <text evidence="1">The sequence shown here is derived from an EMBL/GenBank/DDBJ whole genome shotgun (WGS) entry which is preliminary data.</text>
</comment>
<accession>A0A656JW19</accession>
<evidence type="ECO:0000313" key="1">
    <source>
        <dbReference type="EMBL" id="EPN57864.1"/>
    </source>
</evidence>
<reference evidence="1 2" key="1">
    <citation type="journal article" date="2013" name="PLoS Pathog.">
        <title>Genomic analysis of the Kiwifruit pathogen Pseudomonas syringae pv. actinidiae provides insight into the origins of an emergent plant disease.</title>
        <authorList>
            <person name="McCann H.C."/>
            <person name="Rikkerink E.H."/>
            <person name="Bertels F."/>
            <person name="Fiers M."/>
            <person name="Lu A."/>
            <person name="Rees-George J."/>
            <person name="Andersen M.T."/>
            <person name="Gleave A.P."/>
            <person name="Haubold B."/>
            <person name="Wohlers M.W."/>
            <person name="Guttman D.S."/>
            <person name="Wang P.W."/>
            <person name="Straub C."/>
            <person name="Vanneste J.L."/>
            <person name="Rainey P.B."/>
            <person name="Templeton M.D."/>
        </authorList>
    </citation>
    <scope>NUCLEOTIDE SEQUENCE [LARGE SCALE GENOMIC DNA]</scope>
    <source>
        <strain evidence="1 2">ICMP 19096</strain>
    </source>
</reference>
<gene>
    <name evidence="1" type="ORF">A245_20246</name>
</gene>
<sequence>NGSAADRRGREPMAATVAETANDFFKKLRRLWSAVVVGGEKSMMRLLVVIFGMAPASRPQGILQDISSLPE</sequence>
<name>A0A656JW19_PSESF</name>
<dbReference type="Proteomes" id="UP000018849">
    <property type="component" value="Unassembled WGS sequence"/>
</dbReference>
<organism evidence="1 2">
    <name type="scientific">Pseudomonas syringae pv. actinidiae ICMP 19096</name>
    <dbReference type="NCBI Taxonomy" id="1194405"/>
    <lineage>
        <taxon>Bacteria</taxon>
        <taxon>Pseudomonadati</taxon>
        <taxon>Pseudomonadota</taxon>
        <taxon>Gammaproteobacteria</taxon>
        <taxon>Pseudomonadales</taxon>
        <taxon>Pseudomonadaceae</taxon>
        <taxon>Pseudomonas</taxon>
        <taxon>Pseudomonas syringae</taxon>
    </lineage>
</organism>
<proteinExistence type="predicted"/>
<protein>
    <submittedName>
        <fullName evidence="1">Uncharacterized protein</fullName>
    </submittedName>
</protein>
<dbReference type="AlphaFoldDB" id="A0A656JW19"/>
<feature type="non-terminal residue" evidence="1">
    <location>
        <position position="1"/>
    </location>
</feature>
<evidence type="ECO:0000313" key="2">
    <source>
        <dbReference type="Proteomes" id="UP000018849"/>
    </source>
</evidence>
<dbReference type="EMBL" id="AOKF01001720">
    <property type="protein sequence ID" value="EPN57864.1"/>
    <property type="molecule type" value="Genomic_DNA"/>
</dbReference>